<dbReference type="PaxDb" id="8022-A0A061A925"/>
<accession>A0A061A925</accession>
<organism evidence="1 2">
    <name type="scientific">Oncorhynchus mykiss</name>
    <name type="common">Rainbow trout</name>
    <name type="synonym">Salmo gairdneri</name>
    <dbReference type="NCBI Taxonomy" id="8022"/>
    <lineage>
        <taxon>Eukaryota</taxon>
        <taxon>Metazoa</taxon>
        <taxon>Chordata</taxon>
        <taxon>Craniata</taxon>
        <taxon>Vertebrata</taxon>
        <taxon>Euteleostomi</taxon>
        <taxon>Actinopterygii</taxon>
        <taxon>Neopterygii</taxon>
        <taxon>Teleostei</taxon>
        <taxon>Protacanthopterygii</taxon>
        <taxon>Salmoniformes</taxon>
        <taxon>Salmonidae</taxon>
        <taxon>Salmoninae</taxon>
        <taxon>Oncorhynchus</taxon>
    </lineage>
</organism>
<reference evidence="1" key="1">
    <citation type="journal article" date="2014" name="Nat. Commun.">
        <title>The rainbow trout genome provides novel insights into evolution after whole-genome duplication in vertebrates.</title>
        <authorList>
            <person name="Berthelot C."/>
            <person name="Brunet F."/>
            <person name="Chalopin D."/>
            <person name="Juanchich A."/>
            <person name="Bernard M."/>
            <person name="Noel B."/>
            <person name="Bento P."/>
            <person name="Da Silva C."/>
            <person name="Labadie K."/>
            <person name="Alberti A."/>
            <person name="Aury J.M."/>
            <person name="Louis A."/>
            <person name="Dehais P."/>
            <person name="Bardou P."/>
            <person name="Montfort J."/>
            <person name="Klopp C."/>
            <person name="Cabau C."/>
            <person name="Gaspin C."/>
            <person name="Thorgaard G.H."/>
            <person name="Boussaha M."/>
            <person name="Quillet E."/>
            <person name="Guyomard R."/>
            <person name="Galiana D."/>
            <person name="Bobe J."/>
            <person name="Volff J.N."/>
            <person name="Genet C."/>
            <person name="Wincker P."/>
            <person name="Jaillon O."/>
            <person name="Roest Crollius H."/>
            <person name="Guiguen Y."/>
        </authorList>
    </citation>
    <scope>NUCLEOTIDE SEQUENCE [LARGE SCALE GENOMIC DNA]</scope>
</reference>
<protein>
    <submittedName>
        <fullName evidence="1">Uncharacterized protein</fullName>
    </submittedName>
</protein>
<dbReference type="STRING" id="8022.A0A061A925"/>
<proteinExistence type="predicted"/>
<dbReference type="Proteomes" id="UP000193380">
    <property type="component" value="Unassembled WGS sequence"/>
</dbReference>
<dbReference type="AlphaFoldDB" id="A0A061A925"/>
<evidence type="ECO:0000313" key="2">
    <source>
        <dbReference type="Proteomes" id="UP000193380"/>
    </source>
</evidence>
<evidence type="ECO:0000313" key="1">
    <source>
        <dbReference type="EMBL" id="CDR14562.1"/>
    </source>
</evidence>
<dbReference type="EMBL" id="FR972507">
    <property type="protein sequence ID" value="CDR14562.1"/>
    <property type="molecule type" value="Genomic_DNA"/>
</dbReference>
<gene>
    <name evidence="1" type="ORF">GSONMT00047147001</name>
</gene>
<sequence>MFVLQAEETSVCPLSKHSGVEPFFLFLVDTNNLRVNVRSSGDQDSVLTQLKTDKTLTEDSGQQYLPPFNTTQWRSAVPRGGGGGGVVAMVQKELLFYML</sequence>
<name>A0A061A925_ONCMY</name>
<reference evidence="1" key="2">
    <citation type="submission" date="2014-03" db="EMBL/GenBank/DDBJ databases">
        <authorList>
            <person name="Genoscope - CEA"/>
        </authorList>
    </citation>
    <scope>NUCLEOTIDE SEQUENCE</scope>
</reference>